<dbReference type="InterPro" id="IPR004358">
    <property type="entry name" value="Sig_transdc_His_kin-like_C"/>
</dbReference>
<dbReference type="NCBIfam" id="TIGR02938">
    <property type="entry name" value="nifL_nitrog"/>
    <property type="match status" value="1"/>
</dbReference>
<dbReference type="SUPFAM" id="SSF55785">
    <property type="entry name" value="PYP-like sensor domain (PAS domain)"/>
    <property type="match status" value="2"/>
</dbReference>
<dbReference type="EMBL" id="CP058708">
    <property type="protein sequence ID" value="QLH49768.1"/>
    <property type="molecule type" value="Genomic_DNA"/>
</dbReference>
<dbReference type="CDD" id="cd00130">
    <property type="entry name" value="PAS"/>
    <property type="match status" value="1"/>
</dbReference>
<evidence type="ECO:0000256" key="1">
    <source>
        <dbReference type="ARBA" id="ARBA00000085"/>
    </source>
</evidence>
<dbReference type="InterPro" id="IPR036890">
    <property type="entry name" value="HATPase_C_sf"/>
</dbReference>
<dbReference type="InterPro" id="IPR014285">
    <property type="entry name" value="N_fixation_neg-reg_NifL"/>
</dbReference>
<evidence type="ECO:0000259" key="9">
    <source>
        <dbReference type="PROSITE" id="PS50113"/>
    </source>
</evidence>
<dbReference type="Gene3D" id="3.30.450.20">
    <property type="entry name" value="PAS domain"/>
    <property type="match status" value="2"/>
</dbReference>
<keyword evidence="3" id="KW-0597">Phosphoprotein</keyword>
<dbReference type="InterPro" id="IPR035965">
    <property type="entry name" value="PAS-like_dom_sf"/>
</dbReference>
<dbReference type="AlphaFoldDB" id="A0A7D5NCF8"/>
<dbReference type="InterPro" id="IPR000700">
    <property type="entry name" value="PAS-assoc_C"/>
</dbReference>
<dbReference type="NCBIfam" id="TIGR00229">
    <property type="entry name" value="sensory_box"/>
    <property type="match status" value="1"/>
</dbReference>
<evidence type="ECO:0000313" key="10">
    <source>
        <dbReference type="EMBL" id="QLH49768.1"/>
    </source>
</evidence>
<feature type="domain" description="PAS" evidence="8">
    <location>
        <begin position="25"/>
        <end position="71"/>
    </location>
</feature>
<accession>A0A7D5NCF8</accession>
<dbReference type="PANTHER" id="PTHR43304">
    <property type="entry name" value="PHYTOCHROME-LIKE PROTEIN CPH1"/>
    <property type="match status" value="1"/>
</dbReference>
<dbReference type="InterPro" id="IPR013767">
    <property type="entry name" value="PAS_fold"/>
</dbReference>
<reference evidence="10 11" key="1">
    <citation type="journal article" date="2019" name="Microbiome">
        <title>Annotated bacterial chromosomes from frame-shift-corrected long-read metagenomic data.</title>
        <authorList>
            <person name="Arumugam K."/>
            <person name="Bagci C."/>
            <person name="Bessarab I."/>
            <person name="Beier S."/>
            <person name="Buchfink B."/>
            <person name="Gorska A."/>
            <person name="Qiu G."/>
            <person name="Huson D.H."/>
            <person name="Williams R.B.H."/>
        </authorList>
    </citation>
    <scope>NUCLEOTIDE SEQUENCE [LARGE SCALE GENOMIC DNA]</scope>
    <source>
        <strain evidence="10">SSA1</strain>
    </source>
</reference>
<proteinExistence type="predicted"/>
<dbReference type="PRINTS" id="PR00344">
    <property type="entry name" value="BCTRLSENSOR"/>
</dbReference>
<dbReference type="SMART" id="SM00086">
    <property type="entry name" value="PAC"/>
    <property type="match status" value="1"/>
</dbReference>
<dbReference type="Pfam" id="PF02518">
    <property type="entry name" value="HATPase_c"/>
    <property type="match status" value="1"/>
</dbReference>
<dbReference type="GO" id="GO:0006355">
    <property type="term" value="P:regulation of DNA-templated transcription"/>
    <property type="evidence" value="ECO:0007669"/>
    <property type="project" value="InterPro"/>
</dbReference>
<keyword evidence="4" id="KW-0808">Transferase</keyword>
<dbReference type="SUPFAM" id="SSF55874">
    <property type="entry name" value="ATPase domain of HSP90 chaperone/DNA topoisomerase II/histidine kinase"/>
    <property type="match status" value="1"/>
</dbReference>
<protein>
    <recommendedName>
        <fullName evidence="2">histidine kinase</fullName>
        <ecNumber evidence="2">2.7.13.3</ecNumber>
    </recommendedName>
</protein>
<dbReference type="InterPro" id="IPR000014">
    <property type="entry name" value="PAS"/>
</dbReference>
<dbReference type="PROSITE" id="PS50113">
    <property type="entry name" value="PAC"/>
    <property type="match status" value="1"/>
</dbReference>
<dbReference type="PROSITE" id="PS50109">
    <property type="entry name" value="HIS_KIN"/>
    <property type="match status" value="1"/>
</dbReference>
<dbReference type="SMART" id="SM00387">
    <property type="entry name" value="HATPase_c"/>
    <property type="match status" value="1"/>
</dbReference>
<dbReference type="GO" id="GO:0004673">
    <property type="term" value="F:protein histidine kinase activity"/>
    <property type="evidence" value="ECO:0007669"/>
    <property type="project" value="UniProtKB-EC"/>
</dbReference>
<dbReference type="Proteomes" id="UP000509684">
    <property type="component" value="Chromosome"/>
</dbReference>
<dbReference type="InterPro" id="IPR005467">
    <property type="entry name" value="His_kinase_dom"/>
</dbReference>
<dbReference type="Pfam" id="PF00989">
    <property type="entry name" value="PAS"/>
    <property type="match status" value="1"/>
</dbReference>
<dbReference type="GO" id="GO:0007165">
    <property type="term" value="P:signal transduction"/>
    <property type="evidence" value="ECO:0007669"/>
    <property type="project" value="InterPro"/>
</dbReference>
<sequence>MTSKQLRAAATGEQRAVDSLPPSIHPQVFQHTVNQADMAISITDAKGNILYVNPAFSRVTGYASDEVVGQNQSIVSNHSMPREFYQGLWQTISHGEPWSGRLINRRKDGSKYLAELSISPVANAGGEILNYLGMHRDITELHRLESQVRNQKALIESVVDAAPMVIALLDVDDRVVLDNHEYKKLQADLGMAEPAPMLMSAVRASLEVDSGRSRRTSGYLFLDREVRLDPPGGRSPRWFSCSGSRVREDDTSTDAFLAGQGHDYLLLVAKEITSLRTQQEKVRVAALQVLMADEDRVSGLRESLAAATFRLEGPLNMMASVVGMLARRQGETDPMSVALAEAISAGQQALADLRSMIPGETREAIGPVNLNELLRDVLDLSTGRLLAAGITVIWQPQAMLPALQGAPNKLRLLFKALIDNAIEAMNTRGCRERELTVASKARLGGIEVDVADSGPGIASAQLLKVFEPFHTTKRGGGHLGTGLSAAQQIAAEHGGFLEIEPTATRGCRVRVLLPLHRRP</sequence>
<evidence type="ECO:0000256" key="2">
    <source>
        <dbReference type="ARBA" id="ARBA00012438"/>
    </source>
</evidence>
<dbReference type="SMART" id="SM00091">
    <property type="entry name" value="PAS"/>
    <property type="match status" value="1"/>
</dbReference>
<dbReference type="Gene3D" id="3.30.565.10">
    <property type="entry name" value="Histidine kinase-like ATPase, C-terminal domain"/>
    <property type="match status" value="1"/>
</dbReference>
<evidence type="ECO:0000256" key="4">
    <source>
        <dbReference type="ARBA" id="ARBA00022679"/>
    </source>
</evidence>
<gene>
    <name evidence="10" type="primary">nifL</name>
    <name evidence="10" type="ORF">HWD57_08210</name>
</gene>
<organism evidence="10 11">
    <name type="scientific">Candidatus Accumulibacter cognatus</name>
    <dbReference type="NCBI Taxonomy" id="2954383"/>
    <lineage>
        <taxon>Bacteria</taxon>
        <taxon>Pseudomonadati</taxon>
        <taxon>Pseudomonadota</taxon>
        <taxon>Betaproteobacteria</taxon>
        <taxon>Candidatus Accumulibacter</taxon>
    </lineage>
</organism>
<dbReference type="PROSITE" id="PS50112">
    <property type="entry name" value="PAS"/>
    <property type="match status" value="1"/>
</dbReference>
<dbReference type="InterPro" id="IPR052162">
    <property type="entry name" value="Sensor_kinase/Photoreceptor"/>
</dbReference>
<dbReference type="GO" id="GO:0009399">
    <property type="term" value="P:nitrogen fixation"/>
    <property type="evidence" value="ECO:0007669"/>
    <property type="project" value="InterPro"/>
</dbReference>
<dbReference type="InterPro" id="IPR003594">
    <property type="entry name" value="HATPase_dom"/>
</dbReference>
<feature type="domain" description="PAC" evidence="9">
    <location>
        <begin position="96"/>
        <end position="150"/>
    </location>
</feature>
<feature type="domain" description="Histidine kinase" evidence="7">
    <location>
        <begin position="306"/>
        <end position="517"/>
    </location>
</feature>
<evidence type="ECO:0000256" key="3">
    <source>
        <dbReference type="ARBA" id="ARBA00022553"/>
    </source>
</evidence>
<evidence type="ECO:0000256" key="6">
    <source>
        <dbReference type="SAM" id="MobiDB-lite"/>
    </source>
</evidence>
<keyword evidence="5" id="KW-0418">Kinase</keyword>
<evidence type="ECO:0000256" key="5">
    <source>
        <dbReference type="ARBA" id="ARBA00022777"/>
    </source>
</evidence>
<name>A0A7D5NCF8_9PROT</name>
<evidence type="ECO:0000259" key="8">
    <source>
        <dbReference type="PROSITE" id="PS50112"/>
    </source>
</evidence>
<feature type="region of interest" description="Disordered" evidence="6">
    <location>
        <begin position="1"/>
        <end position="22"/>
    </location>
</feature>
<dbReference type="EC" id="2.7.13.3" evidence="2"/>
<evidence type="ECO:0000313" key="11">
    <source>
        <dbReference type="Proteomes" id="UP000509684"/>
    </source>
</evidence>
<evidence type="ECO:0000259" key="7">
    <source>
        <dbReference type="PROSITE" id="PS50109"/>
    </source>
</evidence>
<dbReference type="InterPro" id="IPR001610">
    <property type="entry name" value="PAC"/>
</dbReference>
<comment type="catalytic activity">
    <reaction evidence="1">
        <text>ATP + protein L-histidine = ADP + protein N-phospho-L-histidine.</text>
        <dbReference type="EC" id="2.7.13.3"/>
    </reaction>
</comment>
<dbReference type="PANTHER" id="PTHR43304:SF1">
    <property type="entry name" value="PAC DOMAIN-CONTAINING PROTEIN"/>
    <property type="match status" value="1"/>
</dbReference>
<dbReference type="KEGG" id="acog:HWD57_08210"/>